<evidence type="ECO:0000313" key="1">
    <source>
        <dbReference type="EMBL" id="CEJ95856.1"/>
    </source>
</evidence>
<dbReference type="AlphaFoldDB" id="A0A0D6DTS6"/>
<protein>
    <submittedName>
        <fullName evidence="1">Uncharacterized protein</fullName>
    </submittedName>
</protein>
<sequence>MVILCHKLKIINLSMVVSSIYKIFSLHSQNQLNYISYNNQNYSAKNSYRTSVYTSFVSNPLITFAYDFINFISPKIQRSKTKCYKTYSKYIT</sequence>
<reference evidence="1" key="1">
    <citation type="submission" date="2014-11" db="EMBL/GenBank/DDBJ databases">
        <authorList>
            <person name="Wipf J."/>
        </authorList>
    </citation>
    <scope>NUCLEOTIDE SEQUENCE</scope>
    <source>
        <strain evidence="1">JW205</strain>
    </source>
</reference>
<dbReference type="EMBL" id="LN680996">
    <property type="protein sequence ID" value="CEJ95856.1"/>
    <property type="molecule type" value="Genomic_DNA"/>
</dbReference>
<reference evidence="1" key="2">
    <citation type="journal article" date="2015" name="Antimicrob. Agents Chemother.">
        <title>The new macrolide-lincosamide-streptogramin B resistance gene erm(45) is located within a genomic island in Staphylococcus fleurettii.</title>
        <authorList>
            <person name="Wipf J.R."/>
            <person name="Schwendener S."/>
            <person name="Nielsen J.B."/>
            <person name="Westh H."/>
            <person name="Perreten V."/>
        </authorList>
    </citation>
    <scope>NUCLEOTIDE SEQUENCE</scope>
    <source>
        <strain evidence="1">JW205</strain>
    </source>
</reference>
<name>A0A0D6DTS6_9STAP</name>
<proteinExistence type="predicted"/>
<organism evidence="1">
    <name type="scientific">Mammaliicoccus fleurettii</name>
    <dbReference type="NCBI Taxonomy" id="150056"/>
    <lineage>
        <taxon>Bacteria</taxon>
        <taxon>Bacillati</taxon>
        <taxon>Bacillota</taxon>
        <taxon>Bacilli</taxon>
        <taxon>Bacillales</taxon>
        <taxon>Staphylococcaceae</taxon>
        <taxon>Mammaliicoccus</taxon>
    </lineage>
</organism>
<accession>A0A0D6DTS6</accession>